<organism evidence="2 3">
    <name type="scientific">Loxostege sticticalis</name>
    <name type="common">Beet webworm moth</name>
    <dbReference type="NCBI Taxonomy" id="481309"/>
    <lineage>
        <taxon>Eukaryota</taxon>
        <taxon>Metazoa</taxon>
        <taxon>Ecdysozoa</taxon>
        <taxon>Arthropoda</taxon>
        <taxon>Hexapoda</taxon>
        <taxon>Insecta</taxon>
        <taxon>Pterygota</taxon>
        <taxon>Neoptera</taxon>
        <taxon>Endopterygota</taxon>
        <taxon>Lepidoptera</taxon>
        <taxon>Glossata</taxon>
        <taxon>Ditrysia</taxon>
        <taxon>Pyraloidea</taxon>
        <taxon>Crambidae</taxon>
        <taxon>Pyraustinae</taxon>
        <taxon>Loxostege</taxon>
    </lineage>
</organism>
<dbReference type="PANTHER" id="PTHR11012:SF48">
    <property type="entry name" value="CHK KINASE-LIKE DOMAIN-CONTAINING PROTEIN-RELATED"/>
    <property type="match status" value="1"/>
</dbReference>
<evidence type="ECO:0000313" key="3">
    <source>
        <dbReference type="Proteomes" id="UP001549921"/>
    </source>
</evidence>
<dbReference type="Pfam" id="PF02958">
    <property type="entry name" value="EcKL"/>
    <property type="match status" value="1"/>
</dbReference>
<dbReference type="Proteomes" id="UP001549921">
    <property type="component" value="Unassembled WGS sequence"/>
</dbReference>
<accession>A0ABD0T7X3</accession>
<protein>
    <recommendedName>
        <fullName evidence="1">CHK kinase-like domain-containing protein</fullName>
    </recommendedName>
</protein>
<dbReference type="EMBL" id="JBEDNZ010000009">
    <property type="protein sequence ID" value="KAL0838477.1"/>
    <property type="molecule type" value="Genomic_DNA"/>
</dbReference>
<sequence length="429" mass="49836">MVGGDRVTQYKLEDVLTEQQVQQIVKAYVPEEQWQLVDYTVKPASDGLSGFMGDHLKISLNVKFDGQTKAIPLFIKRIPQENKPKADFIENSNFFRREMTMFQLFDKIRPTEEGPNPWCTKAVVCTESLLVLPDLNVQGYSPRPHNQTLDLAHVFVATASLARFHAAVANYEARKTIELNKPYSFFKEHEHIITEATYVKSPWLTAAAKLAANKLKTFSTKIFREIPDLENKVLDRILEACDCLKEYDDTINVVLHKDLWANNIMFRYENGLPANAMLIDFQCIRYGPPSFDLMSFLYLTTSSSFREQHERKVLHYYYCVFFDSLKDAAKQKVTKLGFNREEFLRWCERSRMFGICVAGRSFPYVLMDPVVAQKTFDDPATFEKYFIEDRTEPVVAHANKDPMYKNRQVEVAEEFVKRYISNQPEKQNL</sequence>
<dbReference type="SMART" id="SM00587">
    <property type="entry name" value="CHK"/>
    <property type="match status" value="1"/>
</dbReference>
<dbReference type="InterPro" id="IPR011009">
    <property type="entry name" value="Kinase-like_dom_sf"/>
</dbReference>
<comment type="caution">
    <text evidence="2">The sequence shown here is derived from an EMBL/GenBank/DDBJ whole genome shotgun (WGS) entry which is preliminary data.</text>
</comment>
<dbReference type="Gene3D" id="3.90.1200.10">
    <property type="match status" value="1"/>
</dbReference>
<evidence type="ECO:0000259" key="1">
    <source>
        <dbReference type="SMART" id="SM00587"/>
    </source>
</evidence>
<dbReference type="SUPFAM" id="SSF56112">
    <property type="entry name" value="Protein kinase-like (PK-like)"/>
    <property type="match status" value="1"/>
</dbReference>
<dbReference type="PANTHER" id="PTHR11012">
    <property type="entry name" value="PROTEIN KINASE-LIKE DOMAIN-CONTAINING"/>
    <property type="match status" value="1"/>
</dbReference>
<feature type="domain" description="CHK kinase-like" evidence="1">
    <location>
        <begin position="130"/>
        <end position="327"/>
    </location>
</feature>
<dbReference type="AlphaFoldDB" id="A0ABD0T7X3"/>
<gene>
    <name evidence="2" type="ORF">ABMA28_016605</name>
</gene>
<reference evidence="2 3" key="1">
    <citation type="submission" date="2024-06" db="EMBL/GenBank/DDBJ databases">
        <title>A chromosome-level genome assembly of beet webworm, Loxostege sticticalis.</title>
        <authorList>
            <person name="Zhang Y."/>
        </authorList>
    </citation>
    <scope>NUCLEOTIDE SEQUENCE [LARGE SCALE GENOMIC DNA]</scope>
    <source>
        <strain evidence="2">AQ028</strain>
        <tissue evidence="2">Male pupae</tissue>
    </source>
</reference>
<name>A0ABD0T7X3_LOXSC</name>
<evidence type="ECO:0000313" key="2">
    <source>
        <dbReference type="EMBL" id="KAL0838477.1"/>
    </source>
</evidence>
<dbReference type="InterPro" id="IPR015897">
    <property type="entry name" value="CHK_kinase-like"/>
</dbReference>
<dbReference type="InterPro" id="IPR004119">
    <property type="entry name" value="EcKL"/>
</dbReference>
<proteinExistence type="predicted"/>